<name>A0ABW2P7K1_9ACTN</name>
<accession>A0ABW2P7K1</accession>
<reference evidence="2" key="1">
    <citation type="journal article" date="2019" name="Int. J. Syst. Evol. Microbiol.">
        <title>The Global Catalogue of Microorganisms (GCM) 10K type strain sequencing project: providing services to taxonomists for standard genome sequencing and annotation.</title>
        <authorList>
            <consortium name="The Broad Institute Genomics Platform"/>
            <consortium name="The Broad Institute Genome Sequencing Center for Infectious Disease"/>
            <person name="Wu L."/>
            <person name="Ma J."/>
        </authorList>
    </citation>
    <scope>NUCLEOTIDE SEQUENCE [LARGE SCALE GENOMIC DNA]</scope>
    <source>
        <strain evidence="2">CECT 7649</strain>
    </source>
</reference>
<dbReference type="RefSeq" id="WP_380827860.1">
    <property type="nucleotide sequence ID" value="NZ_JBHTCG010000011.1"/>
</dbReference>
<dbReference type="Proteomes" id="UP001596496">
    <property type="component" value="Unassembled WGS sequence"/>
</dbReference>
<evidence type="ECO:0000313" key="2">
    <source>
        <dbReference type="Proteomes" id="UP001596496"/>
    </source>
</evidence>
<evidence type="ECO:0000313" key="1">
    <source>
        <dbReference type="EMBL" id="MFC7384175.1"/>
    </source>
</evidence>
<proteinExistence type="predicted"/>
<comment type="caution">
    <text evidence="1">The sequence shown here is derived from an EMBL/GenBank/DDBJ whole genome shotgun (WGS) entry which is preliminary data.</text>
</comment>
<keyword evidence="2" id="KW-1185">Reference proteome</keyword>
<gene>
    <name evidence="1" type="ORF">ACFQSB_18335</name>
</gene>
<dbReference type="EMBL" id="JBHTCG010000011">
    <property type="protein sequence ID" value="MFC7384175.1"/>
    <property type="molecule type" value="Genomic_DNA"/>
</dbReference>
<sequence length="172" mass="18948">MEVHGWSGAKAKVTQSYGVDHQLGIGFKNTVGQWSGGGSRKVDLNAGAERGNLISVWAYNRINYRDFTRVCDNVTGPTERRPYSVHSLLTKFTKAKAVTEQDGPLTELGLQYGKSGDASAHAEGIRLTYTSAGRQRTVDFALDVRLCAPGDMSTKQCADMYDEVEKQRKLKE</sequence>
<organism evidence="1 2">
    <name type="scientific">Sphaerisporangium rhizosphaerae</name>
    <dbReference type="NCBI Taxonomy" id="2269375"/>
    <lineage>
        <taxon>Bacteria</taxon>
        <taxon>Bacillati</taxon>
        <taxon>Actinomycetota</taxon>
        <taxon>Actinomycetes</taxon>
        <taxon>Streptosporangiales</taxon>
        <taxon>Streptosporangiaceae</taxon>
        <taxon>Sphaerisporangium</taxon>
    </lineage>
</organism>
<protein>
    <submittedName>
        <fullName evidence="1">Uncharacterized protein</fullName>
    </submittedName>
</protein>